<evidence type="ECO:0000259" key="6">
    <source>
        <dbReference type="PROSITE" id="PS51471"/>
    </source>
</evidence>
<dbReference type="Gene3D" id="2.60.120.330">
    <property type="entry name" value="B-lactam Antibiotic, Isopenicillin N Synthase, Chain"/>
    <property type="match status" value="1"/>
</dbReference>
<comment type="similarity">
    <text evidence="1 5">Belongs to the iron/ascorbate-dependent oxidoreductase family.</text>
</comment>
<gene>
    <name evidence="7" type="ORF">FNV43_RR26864</name>
</gene>
<keyword evidence="4 5" id="KW-0408">Iron</keyword>
<evidence type="ECO:0000256" key="2">
    <source>
        <dbReference type="ARBA" id="ARBA00022723"/>
    </source>
</evidence>
<protein>
    <recommendedName>
        <fullName evidence="6">Fe2OG dioxygenase domain-containing protein</fullName>
    </recommendedName>
</protein>
<dbReference type="InterPro" id="IPR027443">
    <property type="entry name" value="IPNS-like_sf"/>
</dbReference>
<evidence type="ECO:0000256" key="4">
    <source>
        <dbReference type="ARBA" id="ARBA00023004"/>
    </source>
</evidence>
<keyword evidence="3 5" id="KW-0560">Oxidoreductase</keyword>
<dbReference type="InterPro" id="IPR044861">
    <property type="entry name" value="IPNS-like_FE2OG_OXY"/>
</dbReference>
<reference evidence="7" key="1">
    <citation type="submission" date="2020-03" db="EMBL/GenBank/DDBJ databases">
        <title>A high-quality chromosome-level genome assembly of a woody plant with both climbing and erect habits, Rhamnella rubrinervis.</title>
        <authorList>
            <person name="Lu Z."/>
            <person name="Yang Y."/>
            <person name="Zhu X."/>
            <person name="Sun Y."/>
        </authorList>
    </citation>
    <scope>NUCLEOTIDE SEQUENCE</scope>
    <source>
        <strain evidence="7">BYM</strain>
        <tissue evidence="7">Leaf</tissue>
    </source>
</reference>
<comment type="caution">
    <text evidence="7">The sequence shown here is derived from an EMBL/GenBank/DDBJ whole genome shotgun (WGS) entry which is preliminary data.</text>
</comment>
<dbReference type="EMBL" id="VOIH02000012">
    <property type="protein sequence ID" value="KAF3432125.1"/>
    <property type="molecule type" value="Genomic_DNA"/>
</dbReference>
<dbReference type="Pfam" id="PF14226">
    <property type="entry name" value="DIOX_N"/>
    <property type="match status" value="1"/>
</dbReference>
<dbReference type="FunFam" id="2.60.120.330:FF:000026">
    <property type="entry name" value="DIBOA-glucoside dioxygenase BX6"/>
    <property type="match status" value="1"/>
</dbReference>
<dbReference type="GO" id="GO:0051213">
    <property type="term" value="F:dioxygenase activity"/>
    <property type="evidence" value="ECO:0007669"/>
    <property type="project" value="UniProtKB-ARBA"/>
</dbReference>
<dbReference type="Proteomes" id="UP000796880">
    <property type="component" value="Unassembled WGS sequence"/>
</dbReference>
<dbReference type="GO" id="GO:0046872">
    <property type="term" value="F:metal ion binding"/>
    <property type="evidence" value="ECO:0007669"/>
    <property type="project" value="UniProtKB-KW"/>
</dbReference>
<dbReference type="PROSITE" id="PS51471">
    <property type="entry name" value="FE2OG_OXY"/>
    <property type="match status" value="1"/>
</dbReference>
<name>A0A8K0DJJ4_9ROSA</name>
<dbReference type="PANTHER" id="PTHR10209">
    <property type="entry name" value="OXIDOREDUCTASE, 2OG-FE II OXYGENASE FAMILY PROTEIN"/>
    <property type="match status" value="1"/>
</dbReference>
<keyword evidence="2 5" id="KW-0479">Metal-binding</keyword>
<dbReference type="InterPro" id="IPR005123">
    <property type="entry name" value="Oxoglu/Fe-dep_dioxygenase_dom"/>
</dbReference>
<keyword evidence="8" id="KW-1185">Reference proteome</keyword>
<feature type="domain" description="Fe2OG dioxygenase" evidence="6">
    <location>
        <begin position="215"/>
        <end position="315"/>
    </location>
</feature>
<evidence type="ECO:0000313" key="8">
    <source>
        <dbReference type="Proteomes" id="UP000796880"/>
    </source>
</evidence>
<dbReference type="OrthoDB" id="288590at2759"/>
<dbReference type="AlphaFoldDB" id="A0A8K0DJJ4"/>
<sequence>MTSLAMVTNNAEYDRDREIKRFDESKKGVKGLVDSGLTAIPKFFIHPPQVLSDLKPHPETRPGSNSISIPIIDLSDRRSAIVDKMSRAAREWGFFWITNHGIPSETLDRTMAAIKAFHEQPTEVKSPFYSRETGNSVWYVSNFDLYHSKTAFWSDTLQVKMGPNPPAPEEVPEICRKEVEEWDKEAERLGEKLMGFMCEGLGLSTDRLKEITCLEWRSMVCHYYPPCPQPDLTLGAASHTDSNILTALIQDQTGGLQVKYGGVWVDVEPIPGAIVINVGDLLQIISNDEYKSVEHRVLANSSSKPRISIATFFKPCKGELIYGPLPELISPEKPPLFRQFTLSEFMRKFFTKALDGKTLLNHYRV</sequence>
<evidence type="ECO:0000256" key="3">
    <source>
        <dbReference type="ARBA" id="ARBA00023002"/>
    </source>
</evidence>
<dbReference type="Pfam" id="PF03171">
    <property type="entry name" value="2OG-FeII_Oxy"/>
    <property type="match status" value="1"/>
</dbReference>
<dbReference type="PANTHER" id="PTHR10209:SF751">
    <property type="entry name" value="OS06G0255100 PROTEIN"/>
    <property type="match status" value="1"/>
</dbReference>
<evidence type="ECO:0000313" key="7">
    <source>
        <dbReference type="EMBL" id="KAF3432125.1"/>
    </source>
</evidence>
<organism evidence="7 8">
    <name type="scientific">Rhamnella rubrinervis</name>
    <dbReference type="NCBI Taxonomy" id="2594499"/>
    <lineage>
        <taxon>Eukaryota</taxon>
        <taxon>Viridiplantae</taxon>
        <taxon>Streptophyta</taxon>
        <taxon>Embryophyta</taxon>
        <taxon>Tracheophyta</taxon>
        <taxon>Spermatophyta</taxon>
        <taxon>Magnoliopsida</taxon>
        <taxon>eudicotyledons</taxon>
        <taxon>Gunneridae</taxon>
        <taxon>Pentapetalae</taxon>
        <taxon>rosids</taxon>
        <taxon>fabids</taxon>
        <taxon>Rosales</taxon>
        <taxon>Rhamnaceae</taxon>
        <taxon>rhamnoid group</taxon>
        <taxon>Rhamneae</taxon>
        <taxon>Rhamnella</taxon>
    </lineage>
</organism>
<evidence type="ECO:0000256" key="5">
    <source>
        <dbReference type="RuleBase" id="RU003682"/>
    </source>
</evidence>
<proteinExistence type="inferred from homology"/>
<evidence type="ECO:0000256" key="1">
    <source>
        <dbReference type="ARBA" id="ARBA00008056"/>
    </source>
</evidence>
<dbReference type="InterPro" id="IPR026992">
    <property type="entry name" value="DIOX_N"/>
</dbReference>
<accession>A0A8K0DJJ4</accession>
<dbReference type="SUPFAM" id="SSF51197">
    <property type="entry name" value="Clavaminate synthase-like"/>
    <property type="match status" value="1"/>
</dbReference>